<dbReference type="EMBL" id="AP008231">
    <property type="protein sequence ID" value="BAD78534.1"/>
    <property type="molecule type" value="Genomic_DNA"/>
</dbReference>
<gene>
    <name evidence="2" type="ordered locus">syc0344_c</name>
</gene>
<dbReference type="KEGG" id="syc:syc0344_c"/>
<reference evidence="2 3" key="1">
    <citation type="journal article" date="2007" name="Photosyn. Res.">
        <title>Complete nucleotide sequence of the freshwater unicellular cyanobacterium Synechococcus elongatus PCC 6301 chromosome: gene content and organization.</title>
        <authorList>
            <person name="Sugita C."/>
            <person name="Ogata K."/>
            <person name="Shikata M."/>
            <person name="Jikuya H."/>
            <person name="Takano J."/>
            <person name="Furumichi M."/>
            <person name="Kanehisa M."/>
            <person name="Omata T."/>
            <person name="Sugiura M."/>
            <person name="Sugita M."/>
        </authorList>
    </citation>
    <scope>NUCLEOTIDE SEQUENCE [LARGE SCALE GENOMIC DNA]</scope>
    <source>
        <strain evidence="3">ATCC 27144 / PCC 6301 / SAUG 1402/1</strain>
    </source>
</reference>
<dbReference type="Pfam" id="PF10047">
    <property type="entry name" value="DUF2281"/>
    <property type="match status" value="1"/>
</dbReference>
<name>A0A0H3JZQ0_SYNP6</name>
<evidence type="ECO:0000313" key="3">
    <source>
        <dbReference type="Proteomes" id="UP000001175"/>
    </source>
</evidence>
<protein>
    <recommendedName>
        <fullName evidence="1">DUF2281 domain-containing protein</fullName>
    </recommendedName>
</protein>
<dbReference type="AlphaFoldDB" id="A0A0H3JZQ0"/>
<evidence type="ECO:0000259" key="1">
    <source>
        <dbReference type="Pfam" id="PF10047"/>
    </source>
</evidence>
<dbReference type="Proteomes" id="UP000001175">
    <property type="component" value="Chromosome"/>
</dbReference>
<evidence type="ECO:0000313" key="2">
    <source>
        <dbReference type="EMBL" id="BAD78534.1"/>
    </source>
</evidence>
<proteinExistence type="predicted"/>
<sequence>MIRHDIKTDPTASVMTAAEKLYQLIQTLPEEKVTEVLHFAEFLQQQSPQPQSVIPPGTLIGLRGIAKRLGTTVSDQELQADYSDYLSQKYQ</sequence>
<feature type="domain" description="DUF2281" evidence="1">
    <location>
        <begin position="20"/>
        <end position="82"/>
    </location>
</feature>
<organism evidence="2 3">
    <name type="scientific">Synechococcus sp. (strain ATCC 27144 / PCC 6301 / SAUG 1402/1)</name>
    <name type="common">Anacystis nidulans</name>
    <dbReference type="NCBI Taxonomy" id="269084"/>
    <lineage>
        <taxon>Bacteria</taxon>
        <taxon>Bacillati</taxon>
        <taxon>Cyanobacteriota</taxon>
        <taxon>Cyanophyceae</taxon>
        <taxon>Synechococcales</taxon>
        <taxon>Synechococcaceae</taxon>
        <taxon>Synechococcus</taxon>
    </lineage>
</organism>
<dbReference type="InterPro" id="IPR018739">
    <property type="entry name" value="DUF2281"/>
</dbReference>
<accession>A0A0H3JZQ0</accession>
<dbReference type="eggNOG" id="ENOG5033K6T">
    <property type="taxonomic scope" value="Bacteria"/>
</dbReference>